<evidence type="ECO:0000256" key="1">
    <source>
        <dbReference type="SAM" id="MobiDB-lite"/>
    </source>
</evidence>
<keyword evidence="3" id="KW-1185">Reference proteome</keyword>
<gene>
    <name evidence="2" type="ORF">Ahy_A10g049493</name>
</gene>
<feature type="region of interest" description="Disordered" evidence="1">
    <location>
        <begin position="214"/>
        <end position="234"/>
    </location>
</feature>
<reference evidence="2 3" key="1">
    <citation type="submission" date="2019-01" db="EMBL/GenBank/DDBJ databases">
        <title>Sequencing of cultivated peanut Arachis hypogaea provides insights into genome evolution and oil improvement.</title>
        <authorList>
            <person name="Chen X."/>
        </authorList>
    </citation>
    <scope>NUCLEOTIDE SEQUENCE [LARGE SCALE GENOMIC DNA]</scope>
    <source>
        <strain evidence="3">cv. Fuhuasheng</strain>
        <tissue evidence="2">Leaves</tissue>
    </source>
</reference>
<evidence type="ECO:0000313" key="3">
    <source>
        <dbReference type="Proteomes" id="UP000289738"/>
    </source>
</evidence>
<dbReference type="Proteomes" id="UP000289738">
    <property type="component" value="Chromosome A10"/>
</dbReference>
<accession>A0A445B7A1</accession>
<organism evidence="2 3">
    <name type="scientific">Arachis hypogaea</name>
    <name type="common">Peanut</name>
    <dbReference type="NCBI Taxonomy" id="3818"/>
    <lineage>
        <taxon>Eukaryota</taxon>
        <taxon>Viridiplantae</taxon>
        <taxon>Streptophyta</taxon>
        <taxon>Embryophyta</taxon>
        <taxon>Tracheophyta</taxon>
        <taxon>Spermatophyta</taxon>
        <taxon>Magnoliopsida</taxon>
        <taxon>eudicotyledons</taxon>
        <taxon>Gunneridae</taxon>
        <taxon>Pentapetalae</taxon>
        <taxon>rosids</taxon>
        <taxon>fabids</taxon>
        <taxon>Fabales</taxon>
        <taxon>Fabaceae</taxon>
        <taxon>Papilionoideae</taxon>
        <taxon>50 kb inversion clade</taxon>
        <taxon>dalbergioids sensu lato</taxon>
        <taxon>Dalbergieae</taxon>
        <taxon>Pterocarpus clade</taxon>
        <taxon>Arachis</taxon>
    </lineage>
</organism>
<comment type="caution">
    <text evidence="2">The sequence shown here is derived from an EMBL/GenBank/DDBJ whole genome shotgun (WGS) entry which is preliminary data.</text>
</comment>
<evidence type="ECO:0008006" key="4">
    <source>
        <dbReference type="Google" id="ProtNLM"/>
    </source>
</evidence>
<name>A0A445B7A1_ARAHY</name>
<protein>
    <recommendedName>
        <fullName evidence="4">SANTA domain-containing protein</fullName>
    </recommendedName>
</protein>
<evidence type="ECO:0000313" key="2">
    <source>
        <dbReference type="EMBL" id="RYR34543.1"/>
    </source>
</evidence>
<proteinExistence type="predicted"/>
<sequence>MVLYCFLVTKTLSDDDTTSGCEVRRRFSALFSQGCCPRSSSSSLPPSTKSNGDFTISHISHSCLSLLPLHPLLTMPIYLVSNQRHFGDLLKLLWSNVFLEICNMVFNNFLFGFPQNWESYAADLIRDESNIGTDLGSAVPKTVSSIDLEIFSAEKSILSSSKPLKEAFGAHGKPHAEVEWHDSNATCGVNAAQGSGSIRHVTRFHNMKVCQQKQPASGISLKHPEELNSPVTPV</sequence>
<dbReference type="EMBL" id="SDMP01000010">
    <property type="protein sequence ID" value="RYR34543.1"/>
    <property type="molecule type" value="Genomic_DNA"/>
</dbReference>
<dbReference type="AlphaFoldDB" id="A0A445B7A1"/>